<feature type="domain" description="SIS" evidence="2">
    <location>
        <begin position="52"/>
        <end position="175"/>
    </location>
</feature>
<dbReference type="PROSITE" id="PS51464">
    <property type="entry name" value="SIS"/>
    <property type="match status" value="1"/>
</dbReference>
<dbReference type="Pfam" id="PF22645">
    <property type="entry name" value="GKRP_SIS_N"/>
    <property type="match status" value="1"/>
</dbReference>
<dbReference type="EC" id="4.2.1.126" evidence="3"/>
<dbReference type="InterPro" id="IPR046348">
    <property type="entry name" value="SIS_dom_sf"/>
</dbReference>
<evidence type="ECO:0000313" key="3">
    <source>
        <dbReference type="EMBL" id="MFC3884912.1"/>
    </source>
</evidence>
<gene>
    <name evidence="3" type="ORF">ACFOU2_16130</name>
</gene>
<organism evidence="3 4">
    <name type="scientific">Bacillus songklensis</name>
    <dbReference type="NCBI Taxonomy" id="1069116"/>
    <lineage>
        <taxon>Bacteria</taxon>
        <taxon>Bacillati</taxon>
        <taxon>Bacillota</taxon>
        <taxon>Bacilli</taxon>
        <taxon>Bacillales</taxon>
        <taxon>Bacillaceae</taxon>
        <taxon>Bacillus</taxon>
    </lineage>
</organism>
<proteinExistence type="predicted"/>
<dbReference type="PANTHER" id="PTHR10088:SF4">
    <property type="entry name" value="GLUCOKINASE REGULATORY PROTEIN"/>
    <property type="match status" value="1"/>
</dbReference>
<dbReference type="InterPro" id="IPR040190">
    <property type="entry name" value="MURQ/GCKR"/>
</dbReference>
<dbReference type="EMBL" id="JBHRZT010000067">
    <property type="protein sequence ID" value="MFC3884912.1"/>
    <property type="molecule type" value="Genomic_DNA"/>
</dbReference>
<dbReference type="SUPFAM" id="SSF53697">
    <property type="entry name" value="SIS domain"/>
    <property type="match status" value="1"/>
</dbReference>
<dbReference type="InterPro" id="IPR001347">
    <property type="entry name" value="SIS_dom"/>
</dbReference>
<comment type="caution">
    <text evidence="3">The sequence shown here is derived from an EMBL/GenBank/DDBJ whole genome shotgun (WGS) entry which is preliminary data.</text>
</comment>
<protein>
    <submittedName>
        <fullName evidence="3">N-acetylmuramic acid 6-phosphate etherase</fullName>
        <ecNumber evidence="3">4.2.1.126</ecNumber>
    </submittedName>
</protein>
<dbReference type="PANTHER" id="PTHR10088">
    <property type="entry name" value="GLUCOKINASE REGULATORY PROTEIN"/>
    <property type="match status" value="1"/>
</dbReference>
<sequence>MVKKTEERNPRSLKLDEMTSQEIVSLMLEEDQHLSSCIMPNIPKIAKAIDEIVTRWEEGGRVFVIGAGTSGRLGMLDAVELGPTFSVESDRWLAIVAGGNEAMWKPLEENEDDEMIIQTELKTHGISKQDTVIGITASGSTPFVVSGLKYAKRMGALTIAISNNAETIVLSGPLA</sequence>
<keyword evidence="1" id="KW-0119">Carbohydrate metabolism</keyword>
<evidence type="ECO:0000259" key="2">
    <source>
        <dbReference type="PROSITE" id="PS51464"/>
    </source>
</evidence>
<evidence type="ECO:0000256" key="1">
    <source>
        <dbReference type="ARBA" id="ARBA00023277"/>
    </source>
</evidence>
<dbReference type="Gene3D" id="3.40.50.10490">
    <property type="entry name" value="Glucose-6-phosphate isomerase like protein, domain 1"/>
    <property type="match status" value="1"/>
</dbReference>
<accession>A0ABV8B3V8</accession>
<keyword evidence="4" id="KW-1185">Reference proteome</keyword>
<dbReference type="NCBIfam" id="NF003915">
    <property type="entry name" value="PRK05441.1"/>
    <property type="match status" value="1"/>
</dbReference>
<evidence type="ECO:0000313" key="4">
    <source>
        <dbReference type="Proteomes" id="UP001595752"/>
    </source>
</evidence>
<dbReference type="Proteomes" id="UP001595752">
    <property type="component" value="Unassembled WGS sequence"/>
</dbReference>
<dbReference type="RefSeq" id="WP_377916821.1">
    <property type="nucleotide sequence ID" value="NZ_JBHRZT010000067.1"/>
</dbReference>
<reference evidence="4" key="1">
    <citation type="journal article" date="2019" name="Int. J. Syst. Evol. Microbiol.">
        <title>The Global Catalogue of Microorganisms (GCM) 10K type strain sequencing project: providing services to taxonomists for standard genome sequencing and annotation.</title>
        <authorList>
            <consortium name="The Broad Institute Genomics Platform"/>
            <consortium name="The Broad Institute Genome Sequencing Center for Infectious Disease"/>
            <person name="Wu L."/>
            <person name="Ma J."/>
        </authorList>
    </citation>
    <scope>NUCLEOTIDE SEQUENCE [LARGE SCALE GENOMIC DNA]</scope>
    <source>
        <strain evidence="4">CCUG 61889</strain>
    </source>
</reference>
<dbReference type="GO" id="GO:0016829">
    <property type="term" value="F:lyase activity"/>
    <property type="evidence" value="ECO:0007669"/>
    <property type="project" value="UniProtKB-KW"/>
</dbReference>
<name>A0ABV8B3V8_9BACI</name>
<keyword evidence="3" id="KW-0456">Lyase</keyword>